<organism evidence="1 2">
    <name type="scientific">Curtobacterium aetherium</name>
    <dbReference type="NCBI Taxonomy" id="2841594"/>
    <lineage>
        <taxon>Bacteria</taxon>
        <taxon>Bacillati</taxon>
        <taxon>Actinomycetota</taxon>
        <taxon>Actinomycetes</taxon>
        <taxon>Micrococcales</taxon>
        <taxon>Microbacteriaceae</taxon>
        <taxon>Curtobacterium</taxon>
    </lineage>
</organism>
<reference evidence="1" key="1">
    <citation type="submission" date="2021-06" db="EMBL/GenBank/DDBJ databases">
        <authorList>
            <person name="Ellington A.J."/>
            <person name="Bryan N.C."/>
            <person name="Christner B.C."/>
            <person name="Reisch C.R."/>
        </authorList>
    </citation>
    <scope>NUCLEOTIDE SEQUENCE</scope>
    <source>
        <strain evidence="1">L6-1</strain>
    </source>
</reference>
<accession>A0ACD1E5Q8</accession>
<dbReference type="Proteomes" id="UP000681794">
    <property type="component" value="Chromosome"/>
</dbReference>
<sequence length="148" mass="16221">MTTETIAPPRSADAARRTTNWEKWGWIYMRASGVLLVVLIFGHLFVNMVAGEGVKQIDFAFVAGKWASPFWRIWDTLMLWLALIHGSNGMRTIINDYVAKPAVRKTLLGAVLVACVLLIVLGTLVCWTFDPCPAGAAAADLPSFCPAQ</sequence>
<name>A0ACD1E5Q8_9MICO</name>
<proteinExistence type="predicted"/>
<evidence type="ECO:0000313" key="2">
    <source>
        <dbReference type="Proteomes" id="UP000681794"/>
    </source>
</evidence>
<evidence type="ECO:0000313" key="1">
    <source>
        <dbReference type="EMBL" id="QWS34148.1"/>
    </source>
</evidence>
<keyword evidence="2" id="KW-1185">Reference proteome</keyword>
<dbReference type="EMBL" id="CP076544">
    <property type="protein sequence ID" value="QWS34148.1"/>
    <property type="molecule type" value="Genomic_DNA"/>
</dbReference>
<gene>
    <name evidence="1" type="primary">sdhD</name>
    <name evidence="1" type="ORF">KM842_02845</name>
</gene>
<protein>
    <submittedName>
        <fullName evidence="1">Succinate dehydrogenase, hydrophobic membrane anchor protein</fullName>
    </submittedName>
</protein>